<name>A0AAD4X9E8_9MAGN</name>
<feature type="region of interest" description="Disordered" evidence="1">
    <location>
        <begin position="91"/>
        <end position="120"/>
    </location>
</feature>
<feature type="compositionally biased region" description="Pro residues" evidence="1">
    <location>
        <begin position="91"/>
        <end position="118"/>
    </location>
</feature>
<sequence length="188" mass="19642">MVSRCSQVRLFLFAILAWSSAHVERVSAANWYCAAGELERVLPEICATCLKCTDWCASQGRPLVTKDDQCVDQKSGAAIWHYCVCCCGGSPPSPPPPPPSPPPPSPPPPSPSPPPPPSDPRDLCDPSIEISFSSATTACPICPACNCGPGITPEIDACVNDYCSCCCLRSSLSSSTTTPGSLSITAAQ</sequence>
<comment type="caution">
    <text evidence="3">The sequence shown here is derived from an EMBL/GenBank/DDBJ whole genome shotgun (WGS) entry which is preliminary data.</text>
</comment>
<keyword evidence="4" id="KW-1185">Reference proteome</keyword>
<gene>
    <name evidence="3" type="ORF">MKW98_011566</name>
</gene>
<evidence type="ECO:0000256" key="1">
    <source>
        <dbReference type="SAM" id="MobiDB-lite"/>
    </source>
</evidence>
<keyword evidence="2" id="KW-0732">Signal</keyword>
<feature type="chain" id="PRO_5042223202" evidence="2">
    <location>
        <begin position="29"/>
        <end position="188"/>
    </location>
</feature>
<feature type="signal peptide" evidence="2">
    <location>
        <begin position="1"/>
        <end position="28"/>
    </location>
</feature>
<evidence type="ECO:0000313" key="3">
    <source>
        <dbReference type="EMBL" id="KAI3871511.1"/>
    </source>
</evidence>
<evidence type="ECO:0000256" key="2">
    <source>
        <dbReference type="SAM" id="SignalP"/>
    </source>
</evidence>
<dbReference type="AlphaFoldDB" id="A0AAD4X9E8"/>
<accession>A0AAD4X9E8</accession>
<proteinExistence type="predicted"/>
<reference evidence="3" key="1">
    <citation type="submission" date="2022-04" db="EMBL/GenBank/DDBJ databases">
        <title>A functionally conserved STORR gene fusion in Papaver species that diverged 16.8 million years ago.</title>
        <authorList>
            <person name="Catania T."/>
        </authorList>
    </citation>
    <scope>NUCLEOTIDE SEQUENCE</scope>
    <source>
        <strain evidence="3">S-188037</strain>
    </source>
</reference>
<evidence type="ECO:0000313" key="4">
    <source>
        <dbReference type="Proteomes" id="UP001202328"/>
    </source>
</evidence>
<organism evidence="3 4">
    <name type="scientific">Papaver atlanticum</name>
    <dbReference type="NCBI Taxonomy" id="357466"/>
    <lineage>
        <taxon>Eukaryota</taxon>
        <taxon>Viridiplantae</taxon>
        <taxon>Streptophyta</taxon>
        <taxon>Embryophyta</taxon>
        <taxon>Tracheophyta</taxon>
        <taxon>Spermatophyta</taxon>
        <taxon>Magnoliopsida</taxon>
        <taxon>Ranunculales</taxon>
        <taxon>Papaveraceae</taxon>
        <taxon>Papaveroideae</taxon>
        <taxon>Papaver</taxon>
    </lineage>
</organism>
<dbReference type="EMBL" id="JAJJMB010013055">
    <property type="protein sequence ID" value="KAI3871511.1"/>
    <property type="molecule type" value="Genomic_DNA"/>
</dbReference>
<protein>
    <submittedName>
        <fullName evidence="3">Uncharacterized protein</fullName>
    </submittedName>
</protein>
<dbReference type="Proteomes" id="UP001202328">
    <property type="component" value="Unassembled WGS sequence"/>
</dbReference>